<dbReference type="HAMAP" id="MF_00503">
    <property type="entry name" value="Ribosomal_bL9"/>
    <property type="match status" value="1"/>
</dbReference>
<keyword evidence="5 7" id="KW-0687">Ribonucleoprotein</keyword>
<dbReference type="GO" id="GO:0006412">
    <property type="term" value="P:translation"/>
    <property type="evidence" value="ECO:0007669"/>
    <property type="project" value="UniProtKB-UniRule"/>
</dbReference>
<evidence type="ECO:0000259" key="9">
    <source>
        <dbReference type="Pfam" id="PF03948"/>
    </source>
</evidence>
<evidence type="ECO:0000256" key="2">
    <source>
        <dbReference type="ARBA" id="ARBA00022730"/>
    </source>
</evidence>
<evidence type="ECO:0000313" key="10">
    <source>
        <dbReference type="EMBL" id="PIP30100.1"/>
    </source>
</evidence>
<evidence type="ECO:0000313" key="11">
    <source>
        <dbReference type="Proteomes" id="UP000228812"/>
    </source>
</evidence>
<dbReference type="InterPro" id="IPR020594">
    <property type="entry name" value="Ribosomal_bL9_bac/chp"/>
</dbReference>
<evidence type="ECO:0000256" key="1">
    <source>
        <dbReference type="ARBA" id="ARBA00010605"/>
    </source>
</evidence>
<dbReference type="Gene3D" id="3.10.430.100">
    <property type="entry name" value="Ribosomal protein L9, C-terminal domain"/>
    <property type="match status" value="1"/>
</dbReference>
<dbReference type="InterPro" id="IPR020069">
    <property type="entry name" value="Ribosomal_bL9_C"/>
</dbReference>
<keyword evidence="3 7" id="KW-0694">RNA-binding</keyword>
<dbReference type="EMBL" id="PCRZ01000011">
    <property type="protein sequence ID" value="PIP30100.1"/>
    <property type="molecule type" value="Genomic_DNA"/>
</dbReference>
<feature type="domain" description="Large ribosomal subunit protein bL9 C-terminal" evidence="9">
    <location>
        <begin position="65"/>
        <end position="143"/>
    </location>
</feature>
<dbReference type="InterPro" id="IPR036935">
    <property type="entry name" value="Ribosomal_bL9_N_sf"/>
</dbReference>
<evidence type="ECO:0000256" key="6">
    <source>
        <dbReference type="ARBA" id="ARBA00035292"/>
    </source>
</evidence>
<proteinExistence type="inferred from homology"/>
<organism evidence="10 11">
    <name type="scientific">Candidatus Jorgensenbacteria bacterium CG23_combo_of_CG06-09_8_20_14_all_54_14</name>
    <dbReference type="NCBI Taxonomy" id="1974595"/>
    <lineage>
        <taxon>Bacteria</taxon>
        <taxon>Candidatus Joergenseniibacteriota</taxon>
    </lineage>
</organism>
<dbReference type="GO" id="GO:0019843">
    <property type="term" value="F:rRNA binding"/>
    <property type="evidence" value="ECO:0007669"/>
    <property type="project" value="UniProtKB-UniRule"/>
</dbReference>
<dbReference type="InterPro" id="IPR000244">
    <property type="entry name" value="Ribosomal_bL9"/>
</dbReference>
<dbReference type="Gene3D" id="3.40.5.10">
    <property type="entry name" value="Ribosomal protein L9, N-terminal domain"/>
    <property type="match status" value="1"/>
</dbReference>
<dbReference type="PANTHER" id="PTHR21368">
    <property type="entry name" value="50S RIBOSOMAL PROTEIN L9"/>
    <property type="match status" value="1"/>
</dbReference>
<keyword evidence="2 7" id="KW-0699">rRNA-binding</keyword>
<comment type="caution">
    <text evidence="10">The sequence shown here is derived from an EMBL/GenBank/DDBJ whole genome shotgun (WGS) entry which is preliminary data.</text>
</comment>
<feature type="domain" description="Ribosomal protein L9" evidence="8">
    <location>
        <begin position="1"/>
        <end position="46"/>
    </location>
</feature>
<evidence type="ECO:0000256" key="3">
    <source>
        <dbReference type="ARBA" id="ARBA00022884"/>
    </source>
</evidence>
<dbReference type="Proteomes" id="UP000228812">
    <property type="component" value="Unassembled WGS sequence"/>
</dbReference>
<evidence type="ECO:0000259" key="8">
    <source>
        <dbReference type="Pfam" id="PF01281"/>
    </source>
</evidence>
<dbReference type="InterPro" id="IPR009027">
    <property type="entry name" value="Ribosomal_bL9/RNase_H1_N"/>
</dbReference>
<dbReference type="SUPFAM" id="SSF55653">
    <property type="entry name" value="Ribosomal protein L9 C-domain"/>
    <property type="match status" value="1"/>
</dbReference>
<dbReference type="NCBIfam" id="TIGR00158">
    <property type="entry name" value="L9"/>
    <property type="match status" value="1"/>
</dbReference>
<keyword evidence="4 7" id="KW-0689">Ribosomal protein</keyword>
<comment type="function">
    <text evidence="7">Binds to the 23S rRNA.</text>
</comment>
<gene>
    <name evidence="7 10" type="primary">rplI</name>
    <name evidence="10" type="ORF">COX26_00610</name>
</gene>
<accession>A0A2G9ZBY0</accession>
<protein>
    <recommendedName>
        <fullName evidence="6 7">Large ribosomal subunit protein bL9</fullName>
    </recommendedName>
</protein>
<dbReference type="InterPro" id="IPR036791">
    <property type="entry name" value="Ribosomal_bL9_C_sf"/>
</dbReference>
<dbReference type="AlphaFoldDB" id="A0A2G9ZBY0"/>
<sequence>MKIILLNDVKGLGRKEDVKEVKDGYARNFLLPRKLAEPATAAAVARVASLKARRAQEREKHLTRAAAEVEKLAAIPLQFHARAGEKGELFGSVTAEDIATLLKERGIAEVREVRMTPLRALGEHAVELDFGEGIKKTVTVTVLRAE</sequence>
<evidence type="ECO:0000256" key="5">
    <source>
        <dbReference type="ARBA" id="ARBA00023274"/>
    </source>
</evidence>
<reference evidence="10 11" key="1">
    <citation type="submission" date="2017-09" db="EMBL/GenBank/DDBJ databases">
        <title>Depth-based differentiation of microbial function through sediment-hosted aquifers and enrichment of novel symbionts in the deep terrestrial subsurface.</title>
        <authorList>
            <person name="Probst A.J."/>
            <person name="Ladd B."/>
            <person name="Jarett J.K."/>
            <person name="Geller-Mcgrath D.E."/>
            <person name="Sieber C.M."/>
            <person name="Emerson J.B."/>
            <person name="Anantharaman K."/>
            <person name="Thomas B.C."/>
            <person name="Malmstrom R."/>
            <person name="Stieglmeier M."/>
            <person name="Klingl A."/>
            <person name="Woyke T."/>
            <person name="Ryan C.M."/>
            <person name="Banfield J.F."/>
        </authorList>
    </citation>
    <scope>NUCLEOTIDE SEQUENCE [LARGE SCALE GENOMIC DNA]</scope>
    <source>
        <strain evidence="10">CG23_combo_of_CG06-09_8_20_14_all_54_14</strain>
    </source>
</reference>
<dbReference type="Pfam" id="PF03948">
    <property type="entry name" value="Ribosomal_L9_C"/>
    <property type="match status" value="1"/>
</dbReference>
<dbReference type="GO" id="GO:1990904">
    <property type="term" value="C:ribonucleoprotein complex"/>
    <property type="evidence" value="ECO:0007669"/>
    <property type="project" value="UniProtKB-KW"/>
</dbReference>
<evidence type="ECO:0000256" key="7">
    <source>
        <dbReference type="HAMAP-Rule" id="MF_00503"/>
    </source>
</evidence>
<dbReference type="GO" id="GO:0005840">
    <property type="term" value="C:ribosome"/>
    <property type="evidence" value="ECO:0007669"/>
    <property type="project" value="UniProtKB-KW"/>
</dbReference>
<dbReference type="Pfam" id="PF01281">
    <property type="entry name" value="Ribosomal_L9_N"/>
    <property type="match status" value="1"/>
</dbReference>
<dbReference type="SUPFAM" id="SSF55658">
    <property type="entry name" value="L9 N-domain-like"/>
    <property type="match status" value="1"/>
</dbReference>
<evidence type="ECO:0000256" key="4">
    <source>
        <dbReference type="ARBA" id="ARBA00022980"/>
    </source>
</evidence>
<dbReference type="InterPro" id="IPR020070">
    <property type="entry name" value="Ribosomal_bL9_N"/>
</dbReference>
<dbReference type="GO" id="GO:0003735">
    <property type="term" value="F:structural constituent of ribosome"/>
    <property type="evidence" value="ECO:0007669"/>
    <property type="project" value="InterPro"/>
</dbReference>
<name>A0A2G9ZBY0_9BACT</name>
<comment type="similarity">
    <text evidence="1 7">Belongs to the bacterial ribosomal protein bL9 family.</text>
</comment>